<name>A0ABT1XSM1_9SPHN</name>
<dbReference type="Pfam" id="PF00196">
    <property type="entry name" value="GerE"/>
    <property type="match status" value="1"/>
</dbReference>
<proteinExistence type="predicted"/>
<dbReference type="EMBL" id="JANKHH010000005">
    <property type="protein sequence ID" value="MCR2834217.1"/>
    <property type="molecule type" value="Genomic_DNA"/>
</dbReference>
<keyword evidence="3" id="KW-1185">Reference proteome</keyword>
<dbReference type="Gene3D" id="1.10.10.10">
    <property type="entry name" value="Winged helix-like DNA-binding domain superfamily/Winged helix DNA-binding domain"/>
    <property type="match status" value="1"/>
</dbReference>
<dbReference type="SMART" id="SM00421">
    <property type="entry name" value="HTH_LUXR"/>
    <property type="match status" value="1"/>
</dbReference>
<feature type="domain" description="HTH luxR-type" evidence="1">
    <location>
        <begin position="7"/>
        <end position="72"/>
    </location>
</feature>
<dbReference type="RefSeq" id="WP_257596021.1">
    <property type="nucleotide sequence ID" value="NZ_JANKHH010000005.1"/>
</dbReference>
<dbReference type="InterPro" id="IPR036388">
    <property type="entry name" value="WH-like_DNA-bd_sf"/>
</dbReference>
<accession>A0ABT1XSM1</accession>
<organism evidence="2 3">
    <name type="scientific">Parerythrobacter lacustris</name>
    <dbReference type="NCBI Taxonomy" id="2969984"/>
    <lineage>
        <taxon>Bacteria</taxon>
        <taxon>Pseudomonadati</taxon>
        <taxon>Pseudomonadota</taxon>
        <taxon>Alphaproteobacteria</taxon>
        <taxon>Sphingomonadales</taxon>
        <taxon>Erythrobacteraceae</taxon>
        <taxon>Parerythrobacter</taxon>
    </lineage>
</organism>
<reference evidence="2 3" key="1">
    <citation type="submission" date="2022-08" db="EMBL/GenBank/DDBJ databases">
        <title>Polyphasic taxonomy analysis of Qipengyuania sp.RS5-5.</title>
        <authorList>
            <person name="Xamxidin M."/>
            <person name="Wu M."/>
        </authorList>
    </citation>
    <scope>NUCLEOTIDE SEQUENCE [LARGE SCALE GENOMIC DNA]</scope>
    <source>
        <strain evidence="2 3">RS5-5</strain>
    </source>
</reference>
<gene>
    <name evidence="2" type="ORF">NSO95_09700</name>
</gene>
<protein>
    <submittedName>
        <fullName evidence="2">Helix-turn-helix transcriptional regulator</fullName>
    </submittedName>
</protein>
<evidence type="ECO:0000259" key="1">
    <source>
        <dbReference type="PROSITE" id="PS50043"/>
    </source>
</evidence>
<dbReference type="SUPFAM" id="SSF46894">
    <property type="entry name" value="C-terminal effector domain of the bipartite response regulators"/>
    <property type="match status" value="1"/>
</dbReference>
<dbReference type="CDD" id="cd06170">
    <property type="entry name" value="LuxR_C_like"/>
    <property type="match status" value="1"/>
</dbReference>
<dbReference type="InterPro" id="IPR000792">
    <property type="entry name" value="Tscrpt_reg_LuxR_C"/>
</dbReference>
<evidence type="ECO:0000313" key="2">
    <source>
        <dbReference type="EMBL" id="MCR2834217.1"/>
    </source>
</evidence>
<sequence length="274" mass="29130">MPTPTIPDCALNALNDNELEILRLLANGHTAKSIAARLGRSEGAINERLREARRKTGAGSSRELARQVDARKIWDENIDLAVGGPSTETPDQPRTMGRQLSKGSIAMFTTISAAALALSVVAGTGTTDTQPPQPVQTVAVAPSPLVGRWALDVDRIPANERPQAVTIAFVLAPDRQWSTHVEMTGADGVMRYANSVAAANGVPVAVSGTMDFIDTVSLRQPEANTLVMTLGRGGAPISTRVYTVAADGRSMTETIIWPGTDLPKMETTYFNRVG</sequence>
<comment type="caution">
    <text evidence="2">The sequence shown here is derived from an EMBL/GenBank/DDBJ whole genome shotgun (WGS) entry which is preliminary data.</text>
</comment>
<dbReference type="Proteomes" id="UP001206067">
    <property type="component" value="Unassembled WGS sequence"/>
</dbReference>
<evidence type="ECO:0000313" key="3">
    <source>
        <dbReference type="Proteomes" id="UP001206067"/>
    </source>
</evidence>
<dbReference type="InterPro" id="IPR016032">
    <property type="entry name" value="Sig_transdc_resp-reg_C-effctor"/>
</dbReference>
<dbReference type="PROSITE" id="PS50043">
    <property type="entry name" value="HTH_LUXR_2"/>
    <property type="match status" value="1"/>
</dbReference>